<dbReference type="EMBL" id="MGFX01000001">
    <property type="protein sequence ID" value="OGM15702.1"/>
    <property type="molecule type" value="Genomic_DNA"/>
</dbReference>
<protein>
    <recommendedName>
        <fullName evidence="4">DUF1573 domain-containing protein</fullName>
    </recommendedName>
</protein>
<keyword evidence="1" id="KW-1133">Transmembrane helix</keyword>
<evidence type="ECO:0000313" key="2">
    <source>
        <dbReference type="EMBL" id="OGM15702.1"/>
    </source>
</evidence>
<name>A0A1F7XKX4_9BACT</name>
<dbReference type="InterPro" id="IPR013783">
    <property type="entry name" value="Ig-like_fold"/>
</dbReference>
<comment type="caution">
    <text evidence="2">The sequence shown here is derived from an EMBL/GenBank/DDBJ whole genome shotgun (WGS) entry which is preliminary data.</text>
</comment>
<dbReference type="Proteomes" id="UP000177382">
    <property type="component" value="Unassembled WGS sequence"/>
</dbReference>
<accession>A0A1F7XKX4</accession>
<dbReference type="InterPro" id="IPR011467">
    <property type="entry name" value="DUF1573"/>
</dbReference>
<dbReference type="PANTHER" id="PTHR37833">
    <property type="entry name" value="LIPOPROTEIN-RELATED"/>
    <property type="match status" value="1"/>
</dbReference>
<sequence>MKDSKILIGIIIATFVLIGGGVVLLGGKSTATSEVVSEVLGIEANPTFYDLGDVGINGGIVTKEYAIKNTSGATIKLKKIATSCMCTTASVQIGGQETKFFGMEGHGDANPPVNIEIPGGAEGKVMVKFDPAAHGPQGTGPFNRMIYLTFSDPAGVKELTFSGTVVSQ</sequence>
<organism evidence="2 3">
    <name type="scientific">Candidatus Woesebacteria bacterium RBG_16_42_24</name>
    <dbReference type="NCBI Taxonomy" id="1802485"/>
    <lineage>
        <taxon>Bacteria</taxon>
        <taxon>Candidatus Woeseibacteriota</taxon>
    </lineage>
</organism>
<evidence type="ECO:0000313" key="3">
    <source>
        <dbReference type="Proteomes" id="UP000177382"/>
    </source>
</evidence>
<evidence type="ECO:0008006" key="4">
    <source>
        <dbReference type="Google" id="ProtNLM"/>
    </source>
</evidence>
<proteinExistence type="predicted"/>
<dbReference type="Pfam" id="PF07610">
    <property type="entry name" value="DUF1573"/>
    <property type="match status" value="1"/>
</dbReference>
<evidence type="ECO:0000256" key="1">
    <source>
        <dbReference type="SAM" id="Phobius"/>
    </source>
</evidence>
<dbReference type="STRING" id="1802485.A2V97_02885"/>
<dbReference type="Gene3D" id="2.60.40.10">
    <property type="entry name" value="Immunoglobulins"/>
    <property type="match status" value="1"/>
</dbReference>
<gene>
    <name evidence="2" type="ORF">A2V97_02885</name>
</gene>
<feature type="transmembrane region" description="Helical" evidence="1">
    <location>
        <begin position="6"/>
        <end position="25"/>
    </location>
</feature>
<keyword evidence="1" id="KW-0812">Transmembrane</keyword>
<dbReference type="PANTHER" id="PTHR37833:SF1">
    <property type="entry name" value="SIGNAL PEPTIDE PROTEIN"/>
    <property type="match status" value="1"/>
</dbReference>
<reference evidence="2 3" key="1">
    <citation type="journal article" date="2016" name="Nat. Commun.">
        <title>Thousands of microbial genomes shed light on interconnected biogeochemical processes in an aquifer system.</title>
        <authorList>
            <person name="Anantharaman K."/>
            <person name="Brown C.T."/>
            <person name="Hug L.A."/>
            <person name="Sharon I."/>
            <person name="Castelle C.J."/>
            <person name="Probst A.J."/>
            <person name="Thomas B.C."/>
            <person name="Singh A."/>
            <person name="Wilkins M.J."/>
            <person name="Karaoz U."/>
            <person name="Brodie E.L."/>
            <person name="Williams K.H."/>
            <person name="Hubbard S.S."/>
            <person name="Banfield J.F."/>
        </authorList>
    </citation>
    <scope>NUCLEOTIDE SEQUENCE [LARGE SCALE GENOMIC DNA]</scope>
</reference>
<dbReference type="AlphaFoldDB" id="A0A1F7XKX4"/>
<keyword evidence="1" id="KW-0472">Membrane</keyword>